<reference evidence="1" key="1">
    <citation type="submission" date="2019-12" db="EMBL/GenBank/DDBJ databases">
        <title>Genome sequencing and annotation of Brassica cretica.</title>
        <authorList>
            <person name="Studholme D.J."/>
            <person name="Sarris P.F."/>
        </authorList>
    </citation>
    <scope>NUCLEOTIDE SEQUENCE</scope>
    <source>
        <strain evidence="1">PFS-001/15</strain>
        <tissue evidence="1">Leaf</tissue>
    </source>
</reference>
<proteinExistence type="predicted"/>
<dbReference type="OrthoDB" id="191651at2759"/>
<gene>
    <name evidence="1" type="ORF">F2Q68_00021732</name>
</gene>
<dbReference type="AlphaFoldDB" id="A0A3N6RVZ8"/>
<accession>A0A3N6RVZ8</accession>
<sequence length="212" mass="23954">MLLTQYIIKNQGYGFPTSGSGRSEEVAVVVLVVVVKTVADMEKKKGGKGSKKRRNSSSTSDMERRLCTKSFCGWTCDYSNDHWHYIQLELKCVFGIIKFQDMIFVRKLFDQSLKKIGCLTMLPAIQTNGLQYESDFGFNYSDSIEETKSSVPRMVGNLVYGVSLVSAAFTVGRRELYALFVVEGLDLSSIHMKKEARKSFEKVIKLSDHISR</sequence>
<organism evidence="1 2">
    <name type="scientific">Brassica cretica</name>
    <name type="common">Mustard</name>
    <dbReference type="NCBI Taxonomy" id="69181"/>
    <lineage>
        <taxon>Eukaryota</taxon>
        <taxon>Viridiplantae</taxon>
        <taxon>Streptophyta</taxon>
        <taxon>Embryophyta</taxon>
        <taxon>Tracheophyta</taxon>
        <taxon>Spermatophyta</taxon>
        <taxon>Magnoliopsida</taxon>
        <taxon>eudicotyledons</taxon>
        <taxon>Gunneridae</taxon>
        <taxon>Pentapetalae</taxon>
        <taxon>rosids</taxon>
        <taxon>malvids</taxon>
        <taxon>Brassicales</taxon>
        <taxon>Brassicaceae</taxon>
        <taxon>Brassiceae</taxon>
        <taxon>Brassica</taxon>
    </lineage>
</organism>
<protein>
    <submittedName>
        <fullName evidence="1">Uncharacterized protein</fullName>
    </submittedName>
</protein>
<evidence type="ECO:0000313" key="1">
    <source>
        <dbReference type="EMBL" id="KAF2538539.1"/>
    </source>
</evidence>
<comment type="caution">
    <text evidence="1">The sequence shown here is derived from an EMBL/GenBank/DDBJ whole genome shotgun (WGS) entry which is preliminary data.</text>
</comment>
<dbReference type="EMBL" id="QGKW02002228">
    <property type="protein sequence ID" value="KAF2538539.1"/>
    <property type="molecule type" value="Genomic_DNA"/>
</dbReference>
<name>A0A3N6RVZ8_BRACR</name>
<evidence type="ECO:0000313" key="2">
    <source>
        <dbReference type="Proteomes" id="UP000712281"/>
    </source>
</evidence>
<dbReference type="Proteomes" id="UP000712281">
    <property type="component" value="Unassembled WGS sequence"/>
</dbReference>